<sequence>MLESHLSETNTLRLALSKKYRTCVLLRQVARRWERLAKTLRPQRLCPAVPKGLLLLGVRVRRFEEELAIGATNIAFRSPLIHRTLELFLLRWVNGVMAKARERHYWHPVKALERTKLQLAHEPGLPSSGDRRAFFTGMSLLYLVRELRWRYGLLAPVRSEADDVGGTMRQYAWLRQRGDREGGEMESLTQLPPAPSGLDQPEDHQNEDESQALHSLFAELVEVLYLPTQEGLQPPLLMHCPSLDQFFGPSHLLHPIAPVNMMWILSALFVGYVSVLTNYDLSTAGNIIPEWPAYLQCRVESDLAPGPHPLVSAAFYRNRQALKQCGSLSAQRGLANHLFGYKIKTDKEKTGDGSGTIAEEIQREEDGGKAGYSKVQGSKIITHNTRMTKGKKMSSRKGKETEEEAKTKRLPTQPRTMRNYLLTKEKRKAEANPSDKKRQKAEGTLRVVDLATLKDLSLVQDGYDTYKDIRVFIGVDNTGGEWESTDSESDVNVEALLRHAADVEDRGTHERRRQMVERDKKKADSVRRVGGTFEVEDLDTPPVTVFSQHLHTRRVEEVNPDKLNDSLELQLPASKRNNNNENENNNNEEEEELRDMLLVQRMVEEDERHTKTTVSSVPKSKANRRKKDREMGKDRMRARRTPGRKRTRTPRTTTTLIIIIMIIRKSQKRRMKIRWTSTRSTYCSTFPRRRWPLTSGKKKSTSLISSSTRTLR</sequence>
<accession>A0A7G2C081</accession>
<organism evidence="2 3">
    <name type="scientific">Angomonas deanei</name>
    <dbReference type="NCBI Taxonomy" id="59799"/>
    <lineage>
        <taxon>Eukaryota</taxon>
        <taxon>Discoba</taxon>
        <taxon>Euglenozoa</taxon>
        <taxon>Kinetoplastea</taxon>
        <taxon>Metakinetoplastina</taxon>
        <taxon>Trypanosomatida</taxon>
        <taxon>Trypanosomatidae</taxon>
        <taxon>Strigomonadinae</taxon>
        <taxon>Angomonas</taxon>
    </lineage>
</organism>
<name>A0A7G2C081_9TRYP</name>
<keyword evidence="3" id="KW-1185">Reference proteome</keyword>
<evidence type="ECO:0000313" key="3">
    <source>
        <dbReference type="Proteomes" id="UP000515908"/>
    </source>
</evidence>
<feature type="compositionally biased region" description="Low complexity" evidence="1">
    <location>
        <begin position="701"/>
        <end position="712"/>
    </location>
</feature>
<feature type="compositionally biased region" description="Basic residues" evidence="1">
    <location>
        <begin position="386"/>
        <end position="396"/>
    </location>
</feature>
<feature type="compositionally biased region" description="Basic and acidic residues" evidence="1">
    <location>
        <begin position="397"/>
        <end position="407"/>
    </location>
</feature>
<dbReference type="VEuPathDB" id="TriTrypDB:ADEAN_000036100"/>
<feature type="region of interest" description="Disordered" evidence="1">
    <location>
        <begin position="504"/>
        <end position="524"/>
    </location>
</feature>
<feature type="region of interest" description="Disordered" evidence="1">
    <location>
        <begin position="182"/>
        <end position="209"/>
    </location>
</feature>
<feature type="compositionally biased region" description="Basic residues" evidence="1">
    <location>
        <begin position="690"/>
        <end position="700"/>
    </location>
</feature>
<dbReference type="EMBL" id="LR877145">
    <property type="protein sequence ID" value="CAD2212925.1"/>
    <property type="molecule type" value="Genomic_DNA"/>
</dbReference>
<protein>
    <submittedName>
        <fullName evidence="2">Uncharacterized protein</fullName>
    </submittedName>
</protein>
<dbReference type="OrthoDB" id="244005at2759"/>
<proteinExistence type="predicted"/>
<dbReference type="AlphaFoldDB" id="A0A7G2C081"/>
<feature type="region of interest" description="Disordered" evidence="1">
    <location>
        <begin position="569"/>
        <end position="592"/>
    </location>
</feature>
<feature type="region of interest" description="Disordered" evidence="1">
    <location>
        <begin position="386"/>
        <end position="410"/>
    </location>
</feature>
<evidence type="ECO:0000313" key="2">
    <source>
        <dbReference type="EMBL" id="CAD2212925.1"/>
    </source>
</evidence>
<reference evidence="2 3" key="1">
    <citation type="submission" date="2020-08" db="EMBL/GenBank/DDBJ databases">
        <authorList>
            <person name="Newling K."/>
            <person name="Davey J."/>
            <person name="Forrester S."/>
        </authorList>
    </citation>
    <scope>NUCLEOTIDE SEQUENCE [LARGE SCALE GENOMIC DNA]</scope>
    <source>
        <strain evidence="3">Crithidia deanei Carvalho (ATCC PRA-265)</strain>
    </source>
</reference>
<gene>
    <name evidence="2" type="ORF">ADEAN_000036100</name>
</gene>
<feature type="compositionally biased region" description="Basic residues" evidence="1">
    <location>
        <begin position="636"/>
        <end position="649"/>
    </location>
</feature>
<dbReference type="Proteomes" id="UP000515908">
    <property type="component" value="Chromosome 01"/>
</dbReference>
<evidence type="ECO:0000256" key="1">
    <source>
        <dbReference type="SAM" id="MobiDB-lite"/>
    </source>
</evidence>
<feature type="region of interest" description="Disordered" evidence="1">
    <location>
        <begin position="690"/>
        <end position="712"/>
    </location>
</feature>
<feature type="region of interest" description="Disordered" evidence="1">
    <location>
        <begin position="605"/>
        <end position="649"/>
    </location>
</feature>